<evidence type="ECO:0000313" key="2">
    <source>
        <dbReference type="EMBL" id="KAL1116110.1"/>
    </source>
</evidence>
<gene>
    <name evidence="2" type="ORF">AAG570_005605</name>
</gene>
<dbReference type="Proteomes" id="UP001558652">
    <property type="component" value="Unassembled WGS sequence"/>
</dbReference>
<reference evidence="2 3" key="1">
    <citation type="submission" date="2024-07" db="EMBL/GenBank/DDBJ databases">
        <title>Chromosome-level genome assembly of the water stick insect Ranatra chinensis (Heteroptera: Nepidae).</title>
        <authorList>
            <person name="Liu X."/>
        </authorList>
    </citation>
    <scope>NUCLEOTIDE SEQUENCE [LARGE SCALE GENOMIC DNA]</scope>
    <source>
        <strain evidence="2">Cailab_2021Rc</strain>
        <tissue evidence="2">Muscle</tissue>
    </source>
</reference>
<name>A0ABD0Y0H1_9HEMI</name>
<protein>
    <submittedName>
        <fullName evidence="2">Uncharacterized protein</fullName>
    </submittedName>
</protein>
<proteinExistence type="predicted"/>
<accession>A0ABD0Y0H1</accession>
<feature type="region of interest" description="Disordered" evidence="1">
    <location>
        <begin position="178"/>
        <end position="227"/>
    </location>
</feature>
<feature type="compositionally biased region" description="Basic residues" evidence="1">
    <location>
        <begin position="206"/>
        <end position="217"/>
    </location>
</feature>
<feature type="compositionally biased region" description="Low complexity" evidence="1">
    <location>
        <begin position="184"/>
        <end position="205"/>
    </location>
</feature>
<evidence type="ECO:0000313" key="3">
    <source>
        <dbReference type="Proteomes" id="UP001558652"/>
    </source>
</evidence>
<dbReference type="AlphaFoldDB" id="A0ABD0Y0H1"/>
<sequence>MTLPRFHKFPQADNGPRPRVCMQSDLMTEQISHRRHSSVMSQPVHSRHTSVVHSFHFKEGVMDLLAPLQAHLSSAFQARRNIPVDGFQAQNGSVVVLSPPAMQAGKMPVQCGDGMGEEGGSVGRYQLVGGGDDEEGVPPPPPAPSCGRLGGPYTERYAPIERYVPPQPPAHRYHPAYCPPPPTTTYYTSAHHQPQPQPQPSSYQQHNHHQLHQRPLHRYTPTRPRYEYRTHVEYLGSSGGRQYTGKVHSPLLENNLLQRQSLLSRKAMYSLLL</sequence>
<comment type="caution">
    <text evidence="2">The sequence shown here is derived from an EMBL/GenBank/DDBJ whole genome shotgun (WGS) entry which is preliminary data.</text>
</comment>
<organism evidence="2 3">
    <name type="scientific">Ranatra chinensis</name>
    <dbReference type="NCBI Taxonomy" id="642074"/>
    <lineage>
        <taxon>Eukaryota</taxon>
        <taxon>Metazoa</taxon>
        <taxon>Ecdysozoa</taxon>
        <taxon>Arthropoda</taxon>
        <taxon>Hexapoda</taxon>
        <taxon>Insecta</taxon>
        <taxon>Pterygota</taxon>
        <taxon>Neoptera</taxon>
        <taxon>Paraneoptera</taxon>
        <taxon>Hemiptera</taxon>
        <taxon>Heteroptera</taxon>
        <taxon>Panheteroptera</taxon>
        <taxon>Nepomorpha</taxon>
        <taxon>Nepidae</taxon>
        <taxon>Ranatrinae</taxon>
        <taxon>Ranatra</taxon>
    </lineage>
</organism>
<dbReference type="EMBL" id="JBFDAA010000018">
    <property type="protein sequence ID" value="KAL1116110.1"/>
    <property type="molecule type" value="Genomic_DNA"/>
</dbReference>
<evidence type="ECO:0000256" key="1">
    <source>
        <dbReference type="SAM" id="MobiDB-lite"/>
    </source>
</evidence>
<keyword evidence="3" id="KW-1185">Reference proteome</keyword>